<dbReference type="Proteomes" id="UP001501521">
    <property type="component" value="Unassembled WGS sequence"/>
</dbReference>
<gene>
    <name evidence="1" type="ORF">GCM10025789_21240</name>
</gene>
<reference evidence="2" key="1">
    <citation type="journal article" date="2019" name="Int. J. Syst. Evol. Microbiol.">
        <title>The Global Catalogue of Microorganisms (GCM) 10K type strain sequencing project: providing services to taxonomists for standard genome sequencing and annotation.</title>
        <authorList>
            <consortium name="The Broad Institute Genomics Platform"/>
            <consortium name="The Broad Institute Genome Sequencing Center for Infectious Disease"/>
            <person name="Wu L."/>
            <person name="Ma J."/>
        </authorList>
    </citation>
    <scope>NUCLEOTIDE SEQUENCE [LARGE SCALE GENOMIC DNA]</scope>
    <source>
        <strain evidence="2">JCM 19125</strain>
    </source>
</reference>
<organism evidence="1 2">
    <name type="scientific">Tessaracoccus lubricantis</name>
    <dbReference type="NCBI Taxonomy" id="545543"/>
    <lineage>
        <taxon>Bacteria</taxon>
        <taxon>Bacillati</taxon>
        <taxon>Actinomycetota</taxon>
        <taxon>Actinomycetes</taxon>
        <taxon>Propionibacteriales</taxon>
        <taxon>Propionibacteriaceae</taxon>
        <taxon>Tessaracoccus</taxon>
    </lineage>
</organism>
<protein>
    <submittedName>
        <fullName evidence="1">Uncharacterized protein</fullName>
    </submittedName>
</protein>
<comment type="caution">
    <text evidence="1">The sequence shown here is derived from an EMBL/GenBank/DDBJ whole genome shotgun (WGS) entry which is preliminary data.</text>
</comment>
<accession>A0ABP9FQQ2</accession>
<keyword evidence="2" id="KW-1185">Reference proteome</keyword>
<dbReference type="EMBL" id="BAABLV010000035">
    <property type="protein sequence ID" value="GAA4902310.1"/>
    <property type="molecule type" value="Genomic_DNA"/>
</dbReference>
<sequence>MAHGSCLDSKWPITSTQVVGLAAASDGNIPPATMEVATEVATTAPVPRRRLRLVTGWVSTVLLLFVRRDVAKAL</sequence>
<name>A0ABP9FQQ2_9ACTN</name>
<evidence type="ECO:0000313" key="1">
    <source>
        <dbReference type="EMBL" id="GAA4902310.1"/>
    </source>
</evidence>
<evidence type="ECO:0000313" key="2">
    <source>
        <dbReference type="Proteomes" id="UP001501521"/>
    </source>
</evidence>
<proteinExistence type="predicted"/>